<reference evidence="9" key="1">
    <citation type="submission" date="2016-10" db="EMBL/GenBank/DDBJ databases">
        <title>Chloroplast genomes as a tool to resolve red algal phylogenies: a case study in the Nemaliales.</title>
        <authorList>
            <person name="Costa J.F."/>
            <person name="Lin S.M."/>
            <person name="Macaya E.C."/>
            <person name="Fernandez-Garcia C."/>
            <person name="Verbruggen H."/>
        </authorList>
    </citation>
    <scope>NUCLEOTIDE SEQUENCE</scope>
    <source>
        <strain evidence="9">JFC0074</strain>
    </source>
</reference>
<keyword evidence="3 6" id="KW-0689">Ribosomal protein</keyword>
<evidence type="ECO:0000256" key="1">
    <source>
        <dbReference type="ARBA" id="ARBA00004072"/>
    </source>
</evidence>
<organism evidence="9">
    <name type="scientific">Galaxaura rugosa</name>
    <dbReference type="NCBI Taxonomy" id="268570"/>
    <lineage>
        <taxon>Eukaryota</taxon>
        <taxon>Rhodophyta</taxon>
        <taxon>Florideophyceae</taxon>
        <taxon>Nemaliophycidae</taxon>
        <taxon>Nemaliales</taxon>
        <taxon>Galaxauraceae</taxon>
        <taxon>Galaxaura</taxon>
    </lineage>
</organism>
<dbReference type="InterPro" id="IPR005825">
    <property type="entry name" value="Ribosomal_uL24_CS"/>
</dbReference>
<accession>A0A1G4NT35</accession>
<proteinExistence type="inferred from homology"/>
<keyword evidence="4 6" id="KW-0687">Ribonucleoprotein</keyword>
<dbReference type="SMART" id="SM00739">
    <property type="entry name" value="KOW"/>
    <property type="match status" value="1"/>
</dbReference>
<comment type="subunit">
    <text evidence="6">Part of the 50S ribosomal subunit.</text>
</comment>
<keyword evidence="6" id="KW-0699">rRNA-binding</keyword>
<dbReference type="GO" id="GO:0009507">
    <property type="term" value="C:chloroplast"/>
    <property type="evidence" value="ECO:0007669"/>
    <property type="project" value="UniProtKB-SubCell"/>
</dbReference>
<evidence type="ECO:0000256" key="6">
    <source>
        <dbReference type="HAMAP-Rule" id="MF_01326"/>
    </source>
</evidence>
<dbReference type="GO" id="GO:0006412">
    <property type="term" value="P:translation"/>
    <property type="evidence" value="ECO:0007669"/>
    <property type="project" value="UniProtKB-UniRule"/>
</dbReference>
<dbReference type="InterPro" id="IPR057264">
    <property type="entry name" value="Ribosomal_uL24_C"/>
</dbReference>
<dbReference type="InterPro" id="IPR014722">
    <property type="entry name" value="Rib_uL2_dom2"/>
</dbReference>
<dbReference type="CDD" id="cd06089">
    <property type="entry name" value="KOW_RPL26"/>
    <property type="match status" value="1"/>
</dbReference>
<dbReference type="AlphaFoldDB" id="A0A1G4NT35"/>
<dbReference type="Pfam" id="PF00467">
    <property type="entry name" value="KOW"/>
    <property type="match status" value="1"/>
</dbReference>
<dbReference type="NCBIfam" id="TIGR01079">
    <property type="entry name" value="rplX_bact"/>
    <property type="match status" value="1"/>
</dbReference>
<evidence type="ECO:0000256" key="2">
    <source>
        <dbReference type="ARBA" id="ARBA00010618"/>
    </source>
</evidence>
<evidence type="ECO:0000256" key="7">
    <source>
        <dbReference type="RuleBase" id="RU003477"/>
    </source>
</evidence>
<dbReference type="GO" id="GO:0019843">
    <property type="term" value="F:rRNA binding"/>
    <property type="evidence" value="ECO:0007669"/>
    <property type="project" value="UniProtKB-UniRule"/>
</dbReference>
<dbReference type="GeneID" id="29998791"/>
<dbReference type="HAMAP" id="MF_01326_B">
    <property type="entry name" value="Ribosomal_uL24_B"/>
    <property type="match status" value="1"/>
</dbReference>
<dbReference type="GO" id="GO:0005840">
    <property type="term" value="C:ribosome"/>
    <property type="evidence" value="ECO:0007669"/>
    <property type="project" value="UniProtKB-KW"/>
</dbReference>
<dbReference type="PANTHER" id="PTHR12903">
    <property type="entry name" value="MITOCHONDRIAL RIBOSOMAL PROTEIN L24"/>
    <property type="match status" value="1"/>
</dbReference>
<geneLocation type="chloroplast" evidence="9"/>
<dbReference type="SUPFAM" id="SSF50104">
    <property type="entry name" value="Translation proteins SH3-like domain"/>
    <property type="match status" value="1"/>
</dbReference>
<evidence type="ECO:0000256" key="4">
    <source>
        <dbReference type="ARBA" id="ARBA00023274"/>
    </source>
</evidence>
<comment type="function">
    <text evidence="1 6">One of two assembly initiator proteins, it binds directly to the 5'-end of the 23S rRNA, where it nucleates assembly of the 50S subunit.</text>
</comment>
<dbReference type="GO" id="GO:0003735">
    <property type="term" value="F:structural constituent of ribosome"/>
    <property type="evidence" value="ECO:0007669"/>
    <property type="project" value="InterPro"/>
</dbReference>
<dbReference type="GO" id="GO:1990904">
    <property type="term" value="C:ribonucleoprotein complex"/>
    <property type="evidence" value="ECO:0007669"/>
    <property type="project" value="UniProtKB-KW"/>
</dbReference>
<reference evidence="9" key="2">
    <citation type="submission" date="2016-10" db="EMBL/GenBank/DDBJ databases">
        <authorList>
            <person name="de Groot N.N."/>
        </authorList>
    </citation>
    <scope>NUCLEOTIDE SEQUENCE</scope>
    <source>
        <strain evidence="9">JFC0074</strain>
    </source>
</reference>
<dbReference type="InterPro" id="IPR041988">
    <property type="entry name" value="Ribosomal_uL24_KOW"/>
</dbReference>
<dbReference type="InterPro" id="IPR008991">
    <property type="entry name" value="Translation_prot_SH3-like_sf"/>
</dbReference>
<dbReference type="Pfam" id="PF17136">
    <property type="entry name" value="ribosomal_L24"/>
    <property type="match status" value="1"/>
</dbReference>
<comment type="similarity">
    <text evidence="2 6 7">Belongs to the universal ribosomal protein uL24 family.</text>
</comment>
<dbReference type="Gene3D" id="2.30.30.30">
    <property type="match status" value="1"/>
</dbReference>
<dbReference type="RefSeq" id="YP_009313553.1">
    <property type="nucleotide sequence ID" value="NC_031657.1"/>
</dbReference>
<gene>
    <name evidence="6 9" type="primary">rpl24</name>
    <name evidence="9" type="ORF">JFC0074_173</name>
</gene>
<evidence type="ECO:0000256" key="5">
    <source>
        <dbReference type="ARBA" id="ARBA00035282"/>
    </source>
</evidence>
<dbReference type="PROSITE" id="PS01108">
    <property type="entry name" value="RIBOSOMAL_L24"/>
    <property type="match status" value="1"/>
</dbReference>
<keyword evidence="9" id="KW-0934">Plastid</keyword>
<comment type="subcellular location">
    <subcellularLocation>
        <location evidence="6">Plastid</location>
        <location evidence="6">Chloroplast</location>
    </subcellularLocation>
</comment>
<dbReference type="InterPro" id="IPR005824">
    <property type="entry name" value="KOW"/>
</dbReference>
<evidence type="ECO:0000313" key="9">
    <source>
        <dbReference type="EMBL" id="SCW21807.1"/>
    </source>
</evidence>
<dbReference type="EMBL" id="LT622865">
    <property type="protein sequence ID" value="SCW21807.1"/>
    <property type="molecule type" value="Genomic_DNA"/>
</dbReference>
<name>A0A1G4NT35_9FLOR</name>
<protein>
    <recommendedName>
        <fullName evidence="5 6">Large ribosomal subunit protein uL24c</fullName>
    </recommendedName>
</protein>
<sequence length="108" mass="12464">MTKKIKIHIKNGDTVQIISGKDKGKVGTVIKTIRKKSLVIVKEINMKTKHIRPKQEGETGRIVKQERPIHSSNVMLYDENKQIASRYRKVKNLSGKFDRILIKLEKTI</sequence>
<keyword evidence="9" id="KW-0150">Chloroplast</keyword>
<evidence type="ECO:0000259" key="8">
    <source>
        <dbReference type="SMART" id="SM00739"/>
    </source>
</evidence>
<feature type="domain" description="KOW" evidence="8">
    <location>
        <begin position="8"/>
        <end position="35"/>
    </location>
</feature>
<evidence type="ECO:0000256" key="3">
    <source>
        <dbReference type="ARBA" id="ARBA00022980"/>
    </source>
</evidence>
<dbReference type="InterPro" id="IPR003256">
    <property type="entry name" value="Ribosomal_uL24"/>
</dbReference>
<keyword evidence="6" id="KW-0694">RNA-binding</keyword>